<gene>
    <name evidence="3" type="ORF">HMPREF0557_02776</name>
</gene>
<dbReference type="Gene3D" id="3.30.360.10">
    <property type="entry name" value="Dihydrodipicolinate Reductase, domain 2"/>
    <property type="match status" value="1"/>
</dbReference>
<dbReference type="SUPFAM" id="SSF51735">
    <property type="entry name" value="NAD(P)-binding Rossmann-fold domains"/>
    <property type="match status" value="1"/>
</dbReference>
<dbReference type="Proteomes" id="UP000003597">
    <property type="component" value="Unassembled WGS sequence"/>
</dbReference>
<dbReference type="InterPro" id="IPR051450">
    <property type="entry name" value="Gfo/Idh/MocA_Oxidoreductases"/>
</dbReference>
<dbReference type="SUPFAM" id="SSF55347">
    <property type="entry name" value="Glyceraldehyde-3-phosphate dehydrogenase-like, C-terminal domain"/>
    <property type="match status" value="1"/>
</dbReference>
<evidence type="ECO:0000313" key="4">
    <source>
        <dbReference type="Proteomes" id="UP000003597"/>
    </source>
</evidence>
<keyword evidence="4" id="KW-1185">Reference proteome</keyword>
<sequence length="346" mass="39403">MKLKKSKKKEVSDMTKQIKVGVIGVGQMGQYHAEIYQKLPQVELVAICEFNDERRAEMAEKFQCKAYKDYHELLANTEIEAVSIVLPDNMHRDCVEEAVKHKKHILLEKPLAKELEDGKAMYELTKDYDKVFTVGFLLRFDPRFNMIKQRLDNGELGDIIHLYCRRNSPITGPKRYIGASDLSMHVMIHDIDYINWYMDSEPVKVIAKSRSVLLKEYGMNDVIYAIVTYENGAIACLEACWVLPENSPTIIDDKLELVGTKGVAYVDSCDHGVRFVSEKGVSYPDSRHWYYTNGEVSGDLAEEVMAFINNVANNTKSIITPKEAYDSLRVVDAIERSIAEGKEVSL</sequence>
<evidence type="ECO:0000313" key="3">
    <source>
        <dbReference type="EMBL" id="EHN60176.1"/>
    </source>
</evidence>
<dbReference type="AlphaFoldDB" id="A0AB72Z5J7"/>
<evidence type="ECO:0000259" key="2">
    <source>
        <dbReference type="Pfam" id="PF22725"/>
    </source>
</evidence>
<dbReference type="InterPro" id="IPR000683">
    <property type="entry name" value="Gfo/Idh/MocA-like_OxRdtase_N"/>
</dbReference>
<dbReference type="InterPro" id="IPR036291">
    <property type="entry name" value="NAD(P)-bd_dom_sf"/>
</dbReference>
<reference evidence="3 4" key="1">
    <citation type="submission" date="2011-08" db="EMBL/GenBank/DDBJ databases">
        <authorList>
            <person name="Weinstock G."/>
            <person name="Sodergren E."/>
            <person name="Clifton S."/>
            <person name="Fulton L."/>
            <person name="Fulton B."/>
            <person name="Courtney L."/>
            <person name="Fronick C."/>
            <person name="Harrison M."/>
            <person name="Strong C."/>
            <person name="Farmer C."/>
            <person name="Delahaunty K."/>
            <person name="Markovic C."/>
            <person name="Hall O."/>
            <person name="Minx P."/>
            <person name="Tomlinson C."/>
            <person name="Mitreva M."/>
            <person name="Hou S."/>
            <person name="Chen J."/>
            <person name="Wollam A."/>
            <person name="Pepin K.H."/>
            <person name="Johnson M."/>
            <person name="Bhonagiri V."/>
            <person name="Zhang X."/>
            <person name="Suruliraj S."/>
            <person name="Warren W."/>
            <person name="Chinwalla A."/>
            <person name="Mardis E.R."/>
            <person name="Wilson R.K."/>
        </authorList>
    </citation>
    <scope>NUCLEOTIDE SEQUENCE [LARGE SCALE GENOMIC DNA]</scope>
    <source>
        <strain evidence="3 4">ATCC 33091</strain>
    </source>
</reference>
<protein>
    <submittedName>
        <fullName evidence="3">Oxidoreductase, NAD-binding domain protein</fullName>
    </submittedName>
</protein>
<dbReference type="PANTHER" id="PTHR43377">
    <property type="entry name" value="BILIVERDIN REDUCTASE A"/>
    <property type="match status" value="1"/>
</dbReference>
<dbReference type="InterPro" id="IPR055170">
    <property type="entry name" value="GFO_IDH_MocA-like_dom"/>
</dbReference>
<dbReference type="Gene3D" id="3.40.50.720">
    <property type="entry name" value="NAD(P)-binding Rossmann-like Domain"/>
    <property type="match status" value="1"/>
</dbReference>
<dbReference type="Pfam" id="PF22725">
    <property type="entry name" value="GFO_IDH_MocA_C3"/>
    <property type="match status" value="1"/>
</dbReference>
<dbReference type="Pfam" id="PF01408">
    <property type="entry name" value="GFO_IDH_MocA"/>
    <property type="match status" value="1"/>
</dbReference>
<evidence type="ECO:0000259" key="1">
    <source>
        <dbReference type="Pfam" id="PF01408"/>
    </source>
</evidence>
<dbReference type="GO" id="GO:0000166">
    <property type="term" value="F:nucleotide binding"/>
    <property type="evidence" value="ECO:0007669"/>
    <property type="project" value="InterPro"/>
</dbReference>
<proteinExistence type="predicted"/>
<feature type="domain" description="Gfo/Idh/MocA-like oxidoreductase N-terminal" evidence="1">
    <location>
        <begin position="18"/>
        <end position="136"/>
    </location>
</feature>
<dbReference type="PANTHER" id="PTHR43377:SF1">
    <property type="entry name" value="BILIVERDIN REDUCTASE A"/>
    <property type="match status" value="1"/>
</dbReference>
<accession>A0AB72Z5J7</accession>
<name>A0AB72Z5J7_LISIO</name>
<dbReference type="EMBL" id="AGCN01000042">
    <property type="protein sequence ID" value="EHN60176.1"/>
    <property type="molecule type" value="Genomic_DNA"/>
</dbReference>
<feature type="domain" description="GFO/IDH/MocA-like oxidoreductase" evidence="2">
    <location>
        <begin position="145"/>
        <end position="263"/>
    </location>
</feature>
<organism evidence="3 4">
    <name type="scientific">Listeria innocua ATCC 33091</name>
    <dbReference type="NCBI Taxonomy" id="1002366"/>
    <lineage>
        <taxon>Bacteria</taxon>
        <taxon>Bacillati</taxon>
        <taxon>Bacillota</taxon>
        <taxon>Bacilli</taxon>
        <taxon>Bacillales</taxon>
        <taxon>Listeriaceae</taxon>
        <taxon>Listeria</taxon>
    </lineage>
</organism>
<comment type="caution">
    <text evidence="3">The sequence shown here is derived from an EMBL/GenBank/DDBJ whole genome shotgun (WGS) entry which is preliminary data.</text>
</comment>